<name>A0A4P6XS15_9ASCO</name>
<protein>
    <submittedName>
        <fullName evidence="1">Uncharacterized protein</fullName>
    </submittedName>
</protein>
<organism evidence="1 2">
    <name type="scientific">Metschnikowia aff. pulcherrima</name>
    <dbReference type="NCBI Taxonomy" id="2163413"/>
    <lineage>
        <taxon>Eukaryota</taxon>
        <taxon>Fungi</taxon>
        <taxon>Dikarya</taxon>
        <taxon>Ascomycota</taxon>
        <taxon>Saccharomycotina</taxon>
        <taxon>Pichiomycetes</taxon>
        <taxon>Metschnikowiaceae</taxon>
        <taxon>Metschnikowia</taxon>
    </lineage>
</organism>
<keyword evidence="2" id="KW-1185">Reference proteome</keyword>
<gene>
    <name evidence="1" type="ORF">METSCH_E01460</name>
</gene>
<dbReference type="Proteomes" id="UP000292447">
    <property type="component" value="Chromosome V"/>
</dbReference>
<evidence type="ECO:0000313" key="2">
    <source>
        <dbReference type="Proteomes" id="UP000292447"/>
    </source>
</evidence>
<dbReference type="EMBL" id="CP034460">
    <property type="protein sequence ID" value="QBM89909.1"/>
    <property type="molecule type" value="Genomic_DNA"/>
</dbReference>
<sequence length="234" mass="26482">MKPSVVLTGVIIVNSFAHAGKALYAKNSKVLKTSSIHAHNSTRDTEELLEWVVEFMKSFVNGPDFDFQGFRRMGGIVSTQISNARHFVERILPPHGQFLKQLEFATKMCGVMDLVTHYMHFYIADTLDQQVLRYILQLSVRLLTLYSLDGVPKSSMPGYVEMVKHYRKILLHWITVFDSLMNVPTSVSLVFEEHSKHALNTINELTLAAKAAQLCNFTNCSHFANPGENGSKQY</sequence>
<dbReference type="AlphaFoldDB" id="A0A4P6XS15"/>
<accession>A0A4P6XS15</accession>
<reference evidence="2" key="1">
    <citation type="submission" date="2019-03" db="EMBL/GenBank/DDBJ databases">
        <title>Snf2 controls pulcherriminic acid biosynthesis and connects pigmentation and antifungal activity of the yeast Metschnikowia pulcherrima.</title>
        <authorList>
            <person name="Gore-Lloyd D."/>
            <person name="Sumann I."/>
            <person name="Brachmann A.O."/>
            <person name="Schneeberger K."/>
            <person name="Ortiz-Merino R.A."/>
            <person name="Moreno-Beltran M."/>
            <person name="Schlaefli M."/>
            <person name="Kirner P."/>
            <person name="Santos Kron A."/>
            <person name="Wolfe K.H."/>
            <person name="Piel J."/>
            <person name="Ahrens C.H."/>
            <person name="Henk D."/>
            <person name="Freimoser F.M."/>
        </authorList>
    </citation>
    <scope>NUCLEOTIDE SEQUENCE [LARGE SCALE GENOMIC DNA]</scope>
    <source>
        <strain evidence="2">APC 1.2</strain>
    </source>
</reference>
<proteinExistence type="predicted"/>
<evidence type="ECO:0000313" key="1">
    <source>
        <dbReference type="EMBL" id="QBM89909.1"/>
    </source>
</evidence>